<reference evidence="2 3" key="1">
    <citation type="submission" date="2021-06" db="EMBL/GenBank/DDBJ databases">
        <authorList>
            <person name="Kallberg Y."/>
            <person name="Tangrot J."/>
            <person name="Rosling A."/>
        </authorList>
    </citation>
    <scope>NUCLEOTIDE SEQUENCE [LARGE SCALE GENOMIC DNA]</scope>
    <source>
        <strain evidence="2 3">120-4 pot B 10/14</strain>
    </source>
</reference>
<organism evidence="2 3">
    <name type="scientific">Gigaspora margarita</name>
    <dbReference type="NCBI Taxonomy" id="4874"/>
    <lineage>
        <taxon>Eukaryota</taxon>
        <taxon>Fungi</taxon>
        <taxon>Fungi incertae sedis</taxon>
        <taxon>Mucoromycota</taxon>
        <taxon>Glomeromycotina</taxon>
        <taxon>Glomeromycetes</taxon>
        <taxon>Diversisporales</taxon>
        <taxon>Gigasporaceae</taxon>
        <taxon>Gigaspora</taxon>
    </lineage>
</organism>
<gene>
    <name evidence="2" type="ORF">GMARGA_LOCUS18475</name>
</gene>
<evidence type="ECO:0000256" key="1">
    <source>
        <dbReference type="SAM" id="MobiDB-lite"/>
    </source>
</evidence>
<dbReference type="EMBL" id="CAJVQB010014769">
    <property type="protein sequence ID" value="CAG8770542.1"/>
    <property type="molecule type" value="Genomic_DNA"/>
</dbReference>
<feature type="compositionally biased region" description="Basic and acidic residues" evidence="1">
    <location>
        <begin position="10"/>
        <end position="27"/>
    </location>
</feature>
<comment type="caution">
    <text evidence="2">The sequence shown here is derived from an EMBL/GenBank/DDBJ whole genome shotgun (WGS) entry which is preliminary data.</text>
</comment>
<evidence type="ECO:0000313" key="2">
    <source>
        <dbReference type="EMBL" id="CAG8770542.1"/>
    </source>
</evidence>
<feature type="region of interest" description="Disordered" evidence="1">
    <location>
        <begin position="1"/>
        <end position="30"/>
    </location>
</feature>
<keyword evidence="3" id="KW-1185">Reference proteome</keyword>
<accession>A0ABN7VGZ6</accession>
<proteinExistence type="predicted"/>
<name>A0ABN7VGZ6_GIGMA</name>
<evidence type="ECO:0000313" key="3">
    <source>
        <dbReference type="Proteomes" id="UP000789901"/>
    </source>
</evidence>
<sequence>KYNRNVGESLSKDKQEVSRTSCKENIKNKSRNQKNIRVDEWEIDSLEENHNLLRRILERLDKLEERSQGGLALNHS</sequence>
<feature type="non-terminal residue" evidence="2">
    <location>
        <position position="1"/>
    </location>
</feature>
<dbReference type="Proteomes" id="UP000789901">
    <property type="component" value="Unassembled WGS sequence"/>
</dbReference>
<protein>
    <submittedName>
        <fullName evidence="2">21005_t:CDS:1</fullName>
    </submittedName>
</protein>